<keyword evidence="3" id="KW-1185">Reference proteome</keyword>
<gene>
    <name evidence="2" type="ORF">SAMN05192558_104118</name>
</gene>
<feature type="domain" description="Schlafen AlbA-2" evidence="1">
    <location>
        <begin position="35"/>
        <end position="159"/>
    </location>
</feature>
<reference evidence="3" key="1">
    <citation type="submission" date="2016-10" db="EMBL/GenBank/DDBJ databases">
        <authorList>
            <person name="Varghese N."/>
            <person name="Submissions S."/>
        </authorList>
    </citation>
    <scope>NUCLEOTIDE SEQUENCE [LARGE SCALE GENOMIC DNA]</scope>
    <source>
        <strain evidence="3">IBRC-M 10655</strain>
    </source>
</reference>
<name>A0A1H0LEH1_9PSEU</name>
<evidence type="ECO:0000259" key="1">
    <source>
        <dbReference type="Pfam" id="PF04326"/>
    </source>
</evidence>
<evidence type="ECO:0000313" key="3">
    <source>
        <dbReference type="Proteomes" id="UP000199651"/>
    </source>
</evidence>
<dbReference type="AlphaFoldDB" id="A0A1H0LEH1"/>
<dbReference type="STRING" id="504798.SAMN05421871_109179"/>
<evidence type="ECO:0000313" key="2">
    <source>
        <dbReference type="EMBL" id="SDO66604.1"/>
    </source>
</evidence>
<accession>A0A1H0LEH1</accession>
<dbReference type="Proteomes" id="UP000199651">
    <property type="component" value="Unassembled WGS sequence"/>
</dbReference>
<dbReference type="GO" id="GO:0003677">
    <property type="term" value="F:DNA binding"/>
    <property type="evidence" value="ECO:0007669"/>
    <property type="project" value="UniProtKB-KW"/>
</dbReference>
<organism evidence="2 3">
    <name type="scientific">Actinokineospora alba</name>
    <dbReference type="NCBI Taxonomy" id="504798"/>
    <lineage>
        <taxon>Bacteria</taxon>
        <taxon>Bacillati</taxon>
        <taxon>Actinomycetota</taxon>
        <taxon>Actinomycetes</taxon>
        <taxon>Pseudonocardiales</taxon>
        <taxon>Pseudonocardiaceae</taxon>
        <taxon>Actinokineospora</taxon>
    </lineage>
</organism>
<protein>
    <submittedName>
        <fullName evidence="2">Putative DNA-binding domain-containing protein</fullName>
    </submittedName>
</protein>
<keyword evidence="2" id="KW-0238">DNA-binding</keyword>
<dbReference type="InterPro" id="IPR007421">
    <property type="entry name" value="Schlafen_AlbA_2_dom"/>
</dbReference>
<dbReference type="RefSeq" id="WP_091373291.1">
    <property type="nucleotide sequence ID" value="NZ_FNDV01000009.1"/>
</dbReference>
<dbReference type="Gene3D" id="3.30.950.30">
    <property type="entry name" value="Schlafen, AAA domain"/>
    <property type="match status" value="1"/>
</dbReference>
<proteinExistence type="predicted"/>
<dbReference type="InterPro" id="IPR038461">
    <property type="entry name" value="Schlafen_AlbA_2_dom_sf"/>
</dbReference>
<sequence length="444" mass="48460">MSVFRSARLEALLGATVDQATYHQVIGLVTNRVSEDVDLEFKGDYKNTDSGRAEFAADVAQFANATSGLLIIGMDEDKAMAQAAGPSGISVVDTEITRYINVIADRISPPLPFTIRPVENPDQPGTGFILIAVSRGPVGPHAVRVNDSLRYPRRVGRRKVLLHENEVALAYRDRFTGLQSRLDAAEAHERYLVDQLSTDRMYVVVTLVPDLDGYRDINTDEFSAFRQAVLDTSPWLLEADNPDWYTASVGPDRLVASGLPRPDAAHLITEPGCVLHRSGAGSFVAYVGERPDSQAAHVIEFFVVAGVLAGLRFLAEQAVQHASASGSASLRATLVPADETKATFLTQRLRWSPHAGERPVHRPPVATALADLHRLAVDGRELTRATYALASRLVQHFGIPETRYLTVDGAVRIGAWADGSTKERARRWADTNEVKIDESHPSAL</sequence>
<dbReference type="EMBL" id="FNJB01000004">
    <property type="protein sequence ID" value="SDO66604.1"/>
    <property type="molecule type" value="Genomic_DNA"/>
</dbReference>
<dbReference type="OrthoDB" id="3188432at2"/>
<dbReference type="Pfam" id="PF04326">
    <property type="entry name" value="SLFN_AlbA_2"/>
    <property type="match status" value="1"/>
</dbReference>